<accession>A0A061JJ54</accession>
<reference evidence="7 8" key="1">
    <citation type="journal article" date="2013" name="Genome Announc.">
        <title>Draft Genome of the Nitrogen-Fixing Bacterium Pseudomonas stutzeri Strain KOS6 Isolated from Industrial Hydrocarbon Sludge.</title>
        <authorList>
            <person name="Grigoryeva T.V."/>
            <person name="Laikov A.V."/>
            <person name="Naumova R.P."/>
            <person name="Manolov A.I."/>
            <person name="Larin A.K."/>
            <person name="Karpova I.Y."/>
            <person name="Semashko T.A."/>
            <person name="Alexeev D.G."/>
            <person name="Kostryukova E.S."/>
            <person name="Muller R."/>
            <person name="Govorun V.M."/>
        </authorList>
    </citation>
    <scope>NUCLEOTIDE SEQUENCE [LARGE SCALE GENOMIC DNA]</scope>
    <source>
        <strain evidence="7 8">KOS6</strain>
    </source>
</reference>
<dbReference type="EMBL" id="AMCZ02000066">
    <property type="protein sequence ID" value="EWC38986.1"/>
    <property type="molecule type" value="Genomic_DNA"/>
</dbReference>
<dbReference type="eggNOG" id="COG0583">
    <property type="taxonomic scope" value="Bacteria"/>
</dbReference>
<name>A0A061JJ54_STUST</name>
<evidence type="ECO:0000256" key="4">
    <source>
        <dbReference type="ARBA" id="ARBA00023163"/>
    </source>
</evidence>
<dbReference type="InterPro" id="IPR000847">
    <property type="entry name" value="LysR_HTH_N"/>
</dbReference>
<keyword evidence="2" id="KW-0805">Transcription regulation</keyword>
<proteinExistence type="inferred from homology"/>
<organism evidence="7 8">
    <name type="scientific">Stutzerimonas stutzeri KOS6</name>
    <dbReference type="NCBI Taxonomy" id="1218352"/>
    <lineage>
        <taxon>Bacteria</taxon>
        <taxon>Pseudomonadati</taxon>
        <taxon>Pseudomonadota</taxon>
        <taxon>Gammaproteobacteria</taxon>
        <taxon>Pseudomonadales</taxon>
        <taxon>Pseudomonadaceae</taxon>
        <taxon>Stutzerimonas</taxon>
    </lineage>
</organism>
<comment type="caution">
    <text evidence="7">The sequence shown here is derived from an EMBL/GenBank/DDBJ whole genome shotgun (WGS) entry which is preliminary data.</text>
</comment>
<dbReference type="PANTHER" id="PTHR30346:SF0">
    <property type="entry name" value="HCA OPERON TRANSCRIPTIONAL ACTIVATOR HCAR"/>
    <property type="match status" value="1"/>
</dbReference>
<dbReference type="InterPro" id="IPR036388">
    <property type="entry name" value="WH-like_DNA-bd_sf"/>
</dbReference>
<sequence length="62" mass="6884">MGGQPTRPHISQPPLRRKIPQQEDQLGVQLFNRTPRGMELTPAGKLLLDEARNINAVVVQAT</sequence>
<dbReference type="Gene3D" id="1.10.10.10">
    <property type="entry name" value="Winged helix-like DNA-binding domain superfamily/Winged helix DNA-binding domain"/>
    <property type="match status" value="1"/>
</dbReference>
<dbReference type="SUPFAM" id="SSF46785">
    <property type="entry name" value="Winged helix' DNA-binding domain"/>
    <property type="match status" value="1"/>
</dbReference>
<comment type="similarity">
    <text evidence="1">Belongs to the LysR transcriptional regulatory family.</text>
</comment>
<evidence type="ECO:0000256" key="3">
    <source>
        <dbReference type="ARBA" id="ARBA00023125"/>
    </source>
</evidence>
<evidence type="ECO:0000313" key="7">
    <source>
        <dbReference type="EMBL" id="EWC38986.1"/>
    </source>
</evidence>
<dbReference type="GO" id="GO:0003700">
    <property type="term" value="F:DNA-binding transcription factor activity"/>
    <property type="evidence" value="ECO:0007669"/>
    <property type="project" value="InterPro"/>
</dbReference>
<dbReference type="Pfam" id="PF00126">
    <property type="entry name" value="HTH_1"/>
    <property type="match status" value="1"/>
</dbReference>
<evidence type="ECO:0000259" key="6">
    <source>
        <dbReference type="PROSITE" id="PS50931"/>
    </source>
</evidence>
<dbReference type="InterPro" id="IPR036390">
    <property type="entry name" value="WH_DNA-bd_sf"/>
</dbReference>
<dbReference type="GO" id="GO:0032993">
    <property type="term" value="C:protein-DNA complex"/>
    <property type="evidence" value="ECO:0007669"/>
    <property type="project" value="TreeGrafter"/>
</dbReference>
<protein>
    <recommendedName>
        <fullName evidence="6">HTH lysR-type domain-containing protein</fullName>
    </recommendedName>
</protein>
<keyword evidence="4" id="KW-0804">Transcription</keyword>
<evidence type="ECO:0000256" key="2">
    <source>
        <dbReference type="ARBA" id="ARBA00023015"/>
    </source>
</evidence>
<evidence type="ECO:0000256" key="1">
    <source>
        <dbReference type="ARBA" id="ARBA00009437"/>
    </source>
</evidence>
<evidence type="ECO:0000256" key="5">
    <source>
        <dbReference type="SAM" id="MobiDB-lite"/>
    </source>
</evidence>
<dbReference type="PANTHER" id="PTHR30346">
    <property type="entry name" value="TRANSCRIPTIONAL DUAL REGULATOR HCAR-RELATED"/>
    <property type="match status" value="1"/>
</dbReference>
<gene>
    <name evidence="7" type="ORF">B597_022585</name>
</gene>
<keyword evidence="3" id="KW-0238">DNA-binding</keyword>
<dbReference type="PROSITE" id="PS50931">
    <property type="entry name" value="HTH_LYSR"/>
    <property type="match status" value="1"/>
</dbReference>
<feature type="region of interest" description="Disordered" evidence="5">
    <location>
        <begin position="1"/>
        <end position="23"/>
    </location>
</feature>
<dbReference type="Proteomes" id="UP000026923">
    <property type="component" value="Unassembled WGS sequence"/>
</dbReference>
<feature type="domain" description="HTH lysR-type" evidence="6">
    <location>
        <begin position="9"/>
        <end position="41"/>
    </location>
</feature>
<dbReference type="HOGENOM" id="CLU_2900870_0_0_6"/>
<dbReference type="AlphaFoldDB" id="A0A061JJ54"/>
<dbReference type="GO" id="GO:0003677">
    <property type="term" value="F:DNA binding"/>
    <property type="evidence" value="ECO:0007669"/>
    <property type="project" value="UniProtKB-KW"/>
</dbReference>
<evidence type="ECO:0000313" key="8">
    <source>
        <dbReference type="Proteomes" id="UP000026923"/>
    </source>
</evidence>